<dbReference type="Gene3D" id="3.20.20.60">
    <property type="entry name" value="Phosphoenolpyruvate-binding domains"/>
    <property type="match status" value="1"/>
</dbReference>
<dbReference type="InterPro" id="IPR039556">
    <property type="entry name" value="ICL/PEPM"/>
</dbReference>
<proteinExistence type="predicted"/>
<evidence type="ECO:0000313" key="3">
    <source>
        <dbReference type="EMBL" id="PXX95698.1"/>
    </source>
</evidence>
<feature type="coiled-coil region" evidence="1">
    <location>
        <begin position="248"/>
        <end position="275"/>
    </location>
</feature>
<dbReference type="OrthoDB" id="9780430at2"/>
<reference evidence="3 4" key="1">
    <citation type="submission" date="2018-05" db="EMBL/GenBank/DDBJ databases">
        <title>Marinifilum breve JC075T sp. nov., a marine bacterium isolated from Yongle Blue Hole in the South China Sea.</title>
        <authorList>
            <person name="Fu T."/>
        </authorList>
    </citation>
    <scope>NUCLEOTIDE SEQUENCE [LARGE SCALE GENOMIC DNA]</scope>
    <source>
        <strain evidence="3 4">JC075</strain>
    </source>
</reference>
<dbReference type="RefSeq" id="WP_110363605.1">
    <property type="nucleotide sequence ID" value="NZ_QFLI01000014.1"/>
</dbReference>
<dbReference type="InterPro" id="IPR040442">
    <property type="entry name" value="Pyrv_kinase-like_dom_sf"/>
</dbReference>
<dbReference type="InterPro" id="IPR015813">
    <property type="entry name" value="Pyrv/PenolPyrv_kinase-like_dom"/>
</dbReference>
<dbReference type="InterPro" id="IPR012349">
    <property type="entry name" value="Split_barrel_FMN-bd"/>
</dbReference>
<dbReference type="PANTHER" id="PTHR42905">
    <property type="entry name" value="PHOSPHOENOLPYRUVATE CARBOXYLASE"/>
    <property type="match status" value="1"/>
</dbReference>
<protein>
    <recommendedName>
        <fullName evidence="2">Pyridoxamine 5'-phosphate oxidase N-terminal domain-containing protein</fullName>
    </recommendedName>
</protein>
<organism evidence="3 4">
    <name type="scientific">Marinifilum breve</name>
    <dbReference type="NCBI Taxonomy" id="2184082"/>
    <lineage>
        <taxon>Bacteria</taxon>
        <taxon>Pseudomonadati</taxon>
        <taxon>Bacteroidota</taxon>
        <taxon>Bacteroidia</taxon>
        <taxon>Marinilabiliales</taxon>
        <taxon>Marinifilaceae</taxon>
    </lineage>
</organism>
<dbReference type="InterPro" id="IPR011576">
    <property type="entry name" value="Pyridox_Oxase_N"/>
</dbReference>
<gene>
    <name evidence="3" type="ORF">DF185_21635</name>
</gene>
<keyword evidence="1" id="KW-0175">Coiled coil</keyword>
<dbReference type="Pfam" id="PF13714">
    <property type="entry name" value="PEP_mutase"/>
    <property type="match status" value="1"/>
</dbReference>
<feature type="domain" description="Pyridoxamine 5'-phosphate oxidase N-terminal" evidence="2">
    <location>
        <begin position="303"/>
        <end position="401"/>
    </location>
</feature>
<dbReference type="SUPFAM" id="SSF50475">
    <property type="entry name" value="FMN-binding split barrel"/>
    <property type="match status" value="1"/>
</dbReference>
<dbReference type="Gene3D" id="2.30.110.10">
    <property type="entry name" value="Electron Transport, Fmn-binding Protein, Chain A"/>
    <property type="match status" value="1"/>
</dbReference>
<evidence type="ECO:0000259" key="2">
    <source>
        <dbReference type="Pfam" id="PF01243"/>
    </source>
</evidence>
<dbReference type="Pfam" id="PF01243">
    <property type="entry name" value="PNPOx_N"/>
    <property type="match status" value="1"/>
</dbReference>
<dbReference type="EMBL" id="QFLI01000014">
    <property type="protein sequence ID" value="PXX95698.1"/>
    <property type="molecule type" value="Genomic_DNA"/>
</dbReference>
<dbReference type="GO" id="GO:0003824">
    <property type="term" value="F:catalytic activity"/>
    <property type="evidence" value="ECO:0007669"/>
    <property type="project" value="InterPro"/>
</dbReference>
<dbReference type="AlphaFoldDB" id="A0A2V3ZVD0"/>
<keyword evidence="4" id="KW-1185">Reference proteome</keyword>
<sequence>MNFKELHYQDKPLLLGNVWDASSAKVAEKLGFQAIGTASSAFADMFGYEDGKTMTFEEQKFMIERIVKSTRLPLTVDLEAGYSEDPIEIANKIKELAGLGVVGVNLEDSTIVNEPLLIEAEVQAQKLAAIKKELAQVQIEMFINARVDTYIMSFFGRELQNTLEETLKRVKLYDQAGVDGIFVPFINESDDIKAVTNATSLPVNMVQDPNSIDFDRLNDLGVKRVSMGNSLLTAMNQNLESTLSDLVNKQEQNSMENIDAKKEQIHNEIDDVIKKRIYQNGVSGMTEEFREKLIGILSSTMDMTIATTREDGWPQANTVGFVNMGENIYLETFKTSSKAKNITRDPRVSITIAPPYELVTEGCGVSFAAYAEVETDVEVIKEFHRLLLEKFPDIAEAKYGDGDKVYPDPNTILYRFRPVVASLLDFSKGFGHADFIVYEDDSQK</sequence>
<dbReference type="PANTHER" id="PTHR42905:SF16">
    <property type="entry name" value="CARBOXYPHOSPHONOENOLPYRUVATE PHOSPHONOMUTASE-LIKE PROTEIN (AFU_ORTHOLOGUE AFUA_5G07230)"/>
    <property type="match status" value="1"/>
</dbReference>
<dbReference type="CDD" id="cd00377">
    <property type="entry name" value="ICL_PEPM"/>
    <property type="match status" value="1"/>
</dbReference>
<dbReference type="Proteomes" id="UP000248079">
    <property type="component" value="Unassembled WGS sequence"/>
</dbReference>
<comment type="caution">
    <text evidence="3">The sequence shown here is derived from an EMBL/GenBank/DDBJ whole genome shotgun (WGS) entry which is preliminary data.</text>
</comment>
<evidence type="ECO:0000256" key="1">
    <source>
        <dbReference type="SAM" id="Coils"/>
    </source>
</evidence>
<dbReference type="SUPFAM" id="SSF51621">
    <property type="entry name" value="Phosphoenolpyruvate/pyruvate domain"/>
    <property type="match status" value="1"/>
</dbReference>
<accession>A0A2V3ZVD0</accession>
<name>A0A2V3ZVD0_9BACT</name>
<evidence type="ECO:0000313" key="4">
    <source>
        <dbReference type="Proteomes" id="UP000248079"/>
    </source>
</evidence>